<protein>
    <recommendedName>
        <fullName evidence="4">Collagen triple helix repeat-containing protein</fullName>
    </recommendedName>
</protein>
<organism evidence="2 3">
    <name type="scientific">Chryseolinea serpens</name>
    <dbReference type="NCBI Taxonomy" id="947013"/>
    <lineage>
        <taxon>Bacteria</taxon>
        <taxon>Pseudomonadati</taxon>
        <taxon>Bacteroidota</taxon>
        <taxon>Cytophagia</taxon>
        <taxon>Cytophagales</taxon>
        <taxon>Fulvivirgaceae</taxon>
        <taxon>Chryseolinea</taxon>
    </lineage>
</organism>
<feature type="chain" id="PRO_5012793575" description="Collagen triple helix repeat-containing protein" evidence="1">
    <location>
        <begin position="26"/>
        <end position="318"/>
    </location>
</feature>
<sequence length="318" mass="34575">MTLKHVAWSCSLLALALLFPGCGKDGDPGPQGIPGTQGATGAAGADGKSSFQLSTDYGNIQGTITGIRNDGTAFSEPFDFNACKDKGGIENGFDGHYLALTRYGEGSNNKMSFYLSFEKNQMSYSRSSTADFQFFKEITGSSAFRINGIMVNHEISVAWPIDPYLNDAKYHFIFNTNGDGTIRPGVEDSQFGFRTSDGSEVRFNSASGAFIQIKAADGTVSTTSPVYSKIRLIYSAPYYYFIDEFGVSLASNGVIPADRLEIQNYTYDDATGSLKFTFKMQLEGFARDRYTNSTQHPLTVSGKVDVNIYSGLLSRTGN</sequence>
<keyword evidence="3" id="KW-1185">Reference proteome</keyword>
<dbReference type="STRING" id="947013.SAMN04488109_5804"/>
<dbReference type="OrthoDB" id="9845925at2"/>
<evidence type="ECO:0000313" key="2">
    <source>
        <dbReference type="EMBL" id="SHH88312.1"/>
    </source>
</evidence>
<name>A0A1M5WLM0_9BACT</name>
<accession>A0A1M5WLM0</accession>
<dbReference type="Proteomes" id="UP000184212">
    <property type="component" value="Unassembled WGS sequence"/>
</dbReference>
<evidence type="ECO:0000256" key="1">
    <source>
        <dbReference type="SAM" id="SignalP"/>
    </source>
</evidence>
<reference evidence="2 3" key="1">
    <citation type="submission" date="2016-11" db="EMBL/GenBank/DDBJ databases">
        <authorList>
            <person name="Jaros S."/>
            <person name="Januszkiewicz K."/>
            <person name="Wedrychowicz H."/>
        </authorList>
    </citation>
    <scope>NUCLEOTIDE SEQUENCE [LARGE SCALE GENOMIC DNA]</scope>
    <source>
        <strain evidence="2 3">DSM 24574</strain>
    </source>
</reference>
<dbReference type="EMBL" id="FQWQ01000005">
    <property type="protein sequence ID" value="SHH88312.1"/>
    <property type="molecule type" value="Genomic_DNA"/>
</dbReference>
<dbReference type="Gene3D" id="1.20.5.320">
    <property type="entry name" value="6-Phosphogluconate Dehydrogenase, domain 3"/>
    <property type="match status" value="1"/>
</dbReference>
<dbReference type="RefSeq" id="WP_073141689.1">
    <property type="nucleotide sequence ID" value="NZ_FQWQ01000005.1"/>
</dbReference>
<keyword evidence="1" id="KW-0732">Signal</keyword>
<evidence type="ECO:0008006" key="4">
    <source>
        <dbReference type="Google" id="ProtNLM"/>
    </source>
</evidence>
<proteinExistence type="predicted"/>
<dbReference type="AlphaFoldDB" id="A0A1M5WLM0"/>
<gene>
    <name evidence="2" type="ORF">SAMN04488109_5804</name>
</gene>
<evidence type="ECO:0000313" key="3">
    <source>
        <dbReference type="Proteomes" id="UP000184212"/>
    </source>
</evidence>
<feature type="signal peptide" evidence="1">
    <location>
        <begin position="1"/>
        <end position="25"/>
    </location>
</feature>